<dbReference type="EMBL" id="CAJNOC010000948">
    <property type="protein sequence ID" value="CAF0820162.1"/>
    <property type="molecule type" value="Genomic_DNA"/>
</dbReference>
<evidence type="ECO:0000313" key="1">
    <source>
        <dbReference type="EMBL" id="CAF0820162.1"/>
    </source>
</evidence>
<proteinExistence type="predicted"/>
<reference evidence="1" key="1">
    <citation type="submission" date="2021-02" db="EMBL/GenBank/DDBJ databases">
        <authorList>
            <person name="Nowell W R."/>
        </authorList>
    </citation>
    <scope>NUCLEOTIDE SEQUENCE</scope>
    <source>
        <strain evidence="1">Ploen Becks lab</strain>
    </source>
</reference>
<keyword evidence="2" id="KW-1185">Reference proteome</keyword>
<protein>
    <submittedName>
        <fullName evidence="1">Uncharacterized protein</fullName>
    </submittedName>
</protein>
<organism evidence="1 2">
    <name type="scientific">Brachionus calyciflorus</name>
    <dbReference type="NCBI Taxonomy" id="104777"/>
    <lineage>
        <taxon>Eukaryota</taxon>
        <taxon>Metazoa</taxon>
        <taxon>Spiralia</taxon>
        <taxon>Gnathifera</taxon>
        <taxon>Rotifera</taxon>
        <taxon>Eurotatoria</taxon>
        <taxon>Monogononta</taxon>
        <taxon>Pseudotrocha</taxon>
        <taxon>Ploima</taxon>
        <taxon>Brachionidae</taxon>
        <taxon>Brachionus</taxon>
    </lineage>
</organism>
<name>A0A813TW18_9BILA</name>
<dbReference type="AlphaFoldDB" id="A0A813TW18"/>
<gene>
    <name evidence="1" type="ORF">OXX778_LOCUS7423</name>
</gene>
<sequence length="110" mass="12803">MTSCDKDEGASLIPQFQSLKHGLQKRRNKNHEQYPTSLKNWLFVQKLDLKYYQNQPNDMQMLTSKRDDVYLDETIKIDDVNLDETSTLDDVNLDEASTLDDVSLDETSMQ</sequence>
<accession>A0A813TW18</accession>
<dbReference type="Proteomes" id="UP000663879">
    <property type="component" value="Unassembled WGS sequence"/>
</dbReference>
<evidence type="ECO:0000313" key="2">
    <source>
        <dbReference type="Proteomes" id="UP000663879"/>
    </source>
</evidence>
<comment type="caution">
    <text evidence="1">The sequence shown here is derived from an EMBL/GenBank/DDBJ whole genome shotgun (WGS) entry which is preliminary data.</text>
</comment>